<evidence type="ECO:0000313" key="2">
    <source>
        <dbReference type="Proteomes" id="UP001172083"/>
    </source>
</evidence>
<organism evidence="1 2">
    <name type="scientific">Agaribacillus aureus</name>
    <dbReference type="NCBI Taxonomy" id="3051825"/>
    <lineage>
        <taxon>Bacteria</taxon>
        <taxon>Pseudomonadati</taxon>
        <taxon>Bacteroidota</taxon>
        <taxon>Cytophagia</taxon>
        <taxon>Cytophagales</taxon>
        <taxon>Splendidivirgaceae</taxon>
        <taxon>Agaribacillus</taxon>
    </lineage>
</organism>
<dbReference type="Proteomes" id="UP001172083">
    <property type="component" value="Unassembled WGS sequence"/>
</dbReference>
<gene>
    <name evidence="1" type="ORF">QQ020_00630</name>
</gene>
<sequence length="228" mass="26068">MEKIKNILFDLDGTIIEPQEGIINSILFALNKMDIREENHQELKSFIGPPLIDSFATRYHLNTEKAKKAVNYYRQYFSKRGMYQTTLYPDITKVLGRLKDENYNLFIATSKPTIYAKKILINFKIFDLFKEVTGSNLDNTRRDKTEIIGFILKTYGLDPNGTLMIGDRKFDIIGAKNNALMSIGAVYGHGSLEELQAEKVDFLANNCEELYTIISNKKEQNPVDGCES</sequence>
<keyword evidence="2" id="KW-1185">Reference proteome</keyword>
<dbReference type="Pfam" id="PF13419">
    <property type="entry name" value="HAD_2"/>
    <property type="match status" value="1"/>
</dbReference>
<evidence type="ECO:0000313" key="1">
    <source>
        <dbReference type="EMBL" id="MDN5210519.1"/>
    </source>
</evidence>
<accession>A0ABT8KYE8</accession>
<dbReference type="SFLD" id="SFLDS00003">
    <property type="entry name" value="Haloacid_Dehalogenase"/>
    <property type="match status" value="1"/>
</dbReference>
<dbReference type="PANTHER" id="PTHR43434">
    <property type="entry name" value="PHOSPHOGLYCOLATE PHOSPHATASE"/>
    <property type="match status" value="1"/>
</dbReference>
<dbReference type="InterPro" id="IPR036412">
    <property type="entry name" value="HAD-like_sf"/>
</dbReference>
<comment type="caution">
    <text evidence="1">The sequence shown here is derived from an EMBL/GenBank/DDBJ whole genome shotgun (WGS) entry which is preliminary data.</text>
</comment>
<dbReference type="Gene3D" id="3.40.50.1000">
    <property type="entry name" value="HAD superfamily/HAD-like"/>
    <property type="match status" value="1"/>
</dbReference>
<name>A0ABT8KYE8_9BACT</name>
<dbReference type="PANTHER" id="PTHR43434:SF20">
    <property type="entry name" value="5'-NUCLEOTIDASE"/>
    <property type="match status" value="1"/>
</dbReference>
<proteinExistence type="predicted"/>
<dbReference type="EMBL" id="JAUJEB010000001">
    <property type="protein sequence ID" value="MDN5210519.1"/>
    <property type="molecule type" value="Genomic_DNA"/>
</dbReference>
<dbReference type="InterPro" id="IPR050155">
    <property type="entry name" value="HAD-like_hydrolase_sf"/>
</dbReference>
<dbReference type="RefSeq" id="WP_346755863.1">
    <property type="nucleotide sequence ID" value="NZ_JAUJEB010000001.1"/>
</dbReference>
<dbReference type="Gene3D" id="1.10.150.240">
    <property type="entry name" value="Putative phosphatase, domain 2"/>
    <property type="match status" value="1"/>
</dbReference>
<reference evidence="1" key="1">
    <citation type="submission" date="2023-06" db="EMBL/GenBank/DDBJ databases">
        <title>Genomic of Agaribacillus aureum.</title>
        <authorList>
            <person name="Wang G."/>
        </authorList>
    </citation>
    <scope>NUCLEOTIDE SEQUENCE</scope>
    <source>
        <strain evidence="1">BMA12</strain>
    </source>
</reference>
<protein>
    <submittedName>
        <fullName evidence="1">HAD hydrolase-like protein</fullName>
    </submittedName>
</protein>
<dbReference type="InterPro" id="IPR023198">
    <property type="entry name" value="PGP-like_dom2"/>
</dbReference>
<dbReference type="InterPro" id="IPR023214">
    <property type="entry name" value="HAD_sf"/>
</dbReference>
<dbReference type="SFLD" id="SFLDG01129">
    <property type="entry name" value="C1.5:_HAD__Beta-PGM__Phosphata"/>
    <property type="match status" value="1"/>
</dbReference>
<dbReference type="InterPro" id="IPR041492">
    <property type="entry name" value="HAD_2"/>
</dbReference>
<dbReference type="SUPFAM" id="SSF56784">
    <property type="entry name" value="HAD-like"/>
    <property type="match status" value="1"/>
</dbReference>